<dbReference type="AlphaFoldDB" id="A0A811P767"/>
<name>A0A811P767_9POAL</name>
<dbReference type="Proteomes" id="UP000604825">
    <property type="component" value="Unassembled WGS sequence"/>
</dbReference>
<evidence type="ECO:0000256" key="1">
    <source>
        <dbReference type="SAM" id="MobiDB-lite"/>
    </source>
</evidence>
<feature type="region of interest" description="Disordered" evidence="1">
    <location>
        <begin position="46"/>
        <end position="186"/>
    </location>
</feature>
<reference evidence="2" key="1">
    <citation type="submission" date="2020-10" db="EMBL/GenBank/DDBJ databases">
        <authorList>
            <person name="Han B."/>
            <person name="Lu T."/>
            <person name="Zhao Q."/>
            <person name="Huang X."/>
            <person name="Zhao Y."/>
        </authorList>
    </citation>
    <scope>NUCLEOTIDE SEQUENCE</scope>
</reference>
<dbReference type="PANTHER" id="PTHR35361:SF1">
    <property type="entry name" value="OS08G0443700 PROTEIN"/>
    <property type="match status" value="1"/>
</dbReference>
<dbReference type="PANTHER" id="PTHR35361">
    <property type="entry name" value="OS08G0443700 PROTEIN"/>
    <property type="match status" value="1"/>
</dbReference>
<keyword evidence="3" id="KW-1185">Reference proteome</keyword>
<feature type="compositionally biased region" description="Basic and acidic residues" evidence="1">
    <location>
        <begin position="51"/>
        <end position="63"/>
    </location>
</feature>
<sequence>MAIPVARVHLAMAHAALPALLPTPPKWKMLPLLPTPPCVAAVLPKSLAKPSRADSDERWDARKTTKPTSAEPSASSSSSTTGPRSTGSVRSSAGHGSPRKNVTSPPPKPGRADSVERWDAHKKAASPASSSSSSSSRTSSLISSSKWPISRATSAERWDVHKERPPPQADQRLDDCESSSTGSNDLDTEEILWKPRAMYAGPGFVVAAPEPGMLPMPNSVLGSRCIAAPHALMGSGCFVSSASKSKLLYYTLCFRRS</sequence>
<comment type="caution">
    <text evidence="2">The sequence shown here is derived from an EMBL/GenBank/DDBJ whole genome shotgun (WGS) entry which is preliminary data.</text>
</comment>
<feature type="compositionally biased region" description="Low complexity" evidence="1">
    <location>
        <begin position="66"/>
        <end position="92"/>
    </location>
</feature>
<gene>
    <name evidence="2" type="ORF">NCGR_LOCUS23715</name>
</gene>
<dbReference type="EMBL" id="CAJGYO010000006">
    <property type="protein sequence ID" value="CAD6235526.1"/>
    <property type="molecule type" value="Genomic_DNA"/>
</dbReference>
<feature type="compositionally biased region" description="Basic and acidic residues" evidence="1">
    <location>
        <begin position="154"/>
        <end position="175"/>
    </location>
</feature>
<organism evidence="2 3">
    <name type="scientific">Miscanthus lutarioriparius</name>
    <dbReference type="NCBI Taxonomy" id="422564"/>
    <lineage>
        <taxon>Eukaryota</taxon>
        <taxon>Viridiplantae</taxon>
        <taxon>Streptophyta</taxon>
        <taxon>Embryophyta</taxon>
        <taxon>Tracheophyta</taxon>
        <taxon>Spermatophyta</taxon>
        <taxon>Magnoliopsida</taxon>
        <taxon>Liliopsida</taxon>
        <taxon>Poales</taxon>
        <taxon>Poaceae</taxon>
        <taxon>PACMAD clade</taxon>
        <taxon>Panicoideae</taxon>
        <taxon>Andropogonodae</taxon>
        <taxon>Andropogoneae</taxon>
        <taxon>Saccharinae</taxon>
        <taxon>Miscanthus</taxon>
    </lineage>
</organism>
<evidence type="ECO:0000313" key="2">
    <source>
        <dbReference type="EMBL" id="CAD6235526.1"/>
    </source>
</evidence>
<feature type="compositionally biased region" description="Low complexity" evidence="1">
    <location>
        <begin position="126"/>
        <end position="150"/>
    </location>
</feature>
<proteinExistence type="predicted"/>
<evidence type="ECO:0000313" key="3">
    <source>
        <dbReference type="Proteomes" id="UP000604825"/>
    </source>
</evidence>
<protein>
    <submittedName>
        <fullName evidence="2">Uncharacterized protein</fullName>
    </submittedName>
</protein>
<accession>A0A811P767</accession>
<feature type="compositionally biased region" description="Basic and acidic residues" evidence="1">
    <location>
        <begin position="110"/>
        <end position="122"/>
    </location>
</feature>